<reference evidence="2 3" key="1">
    <citation type="submission" date="2018-06" db="EMBL/GenBank/DDBJ databases">
        <title>Comparative genomics reveals the genomic features of Rhizophagus irregularis, R. cerebriforme, R. diaphanum and Gigaspora rosea, and their symbiotic lifestyle signature.</title>
        <authorList>
            <person name="Morin E."/>
            <person name="San Clemente H."/>
            <person name="Chen E.C.H."/>
            <person name="De La Providencia I."/>
            <person name="Hainaut M."/>
            <person name="Kuo A."/>
            <person name="Kohler A."/>
            <person name="Murat C."/>
            <person name="Tang N."/>
            <person name="Roy S."/>
            <person name="Loubradou J."/>
            <person name="Henrissat B."/>
            <person name="Grigoriev I.V."/>
            <person name="Corradi N."/>
            <person name="Roux C."/>
            <person name="Martin F.M."/>
        </authorList>
    </citation>
    <scope>NUCLEOTIDE SEQUENCE [LARGE SCALE GENOMIC DNA]</scope>
    <source>
        <strain evidence="2 3">DAOM 227022</strain>
    </source>
</reference>
<dbReference type="EMBL" id="QKYT01000007">
    <property type="protein sequence ID" value="RIA99102.1"/>
    <property type="molecule type" value="Genomic_DNA"/>
</dbReference>
<feature type="compositionally biased region" description="Polar residues" evidence="1">
    <location>
        <begin position="11"/>
        <end position="23"/>
    </location>
</feature>
<sequence>MSSGIKKETDVYNSKNGDNLNTSNHEEMVDEKEEVVETTDNKKVKENKRRKHKLGIRNMKEYEKTIRKMVKNGLQRDKFETGKAEKGWTDKHGMKFLKEAVVQEMMKVVYTKK</sequence>
<dbReference type="Proteomes" id="UP000265703">
    <property type="component" value="Unassembled WGS sequence"/>
</dbReference>
<keyword evidence="3" id="KW-1185">Reference proteome</keyword>
<dbReference type="AlphaFoldDB" id="A0A397TMB3"/>
<evidence type="ECO:0000313" key="2">
    <source>
        <dbReference type="EMBL" id="RIA99102.1"/>
    </source>
</evidence>
<protein>
    <submittedName>
        <fullName evidence="2">Uncharacterized protein</fullName>
    </submittedName>
</protein>
<proteinExistence type="predicted"/>
<feature type="compositionally biased region" description="Basic and acidic residues" evidence="1">
    <location>
        <begin position="1"/>
        <end position="10"/>
    </location>
</feature>
<feature type="compositionally biased region" description="Basic residues" evidence="1">
    <location>
        <begin position="45"/>
        <end position="55"/>
    </location>
</feature>
<feature type="compositionally biased region" description="Acidic residues" evidence="1">
    <location>
        <begin position="28"/>
        <end position="37"/>
    </location>
</feature>
<name>A0A397TMB3_9GLOM</name>
<evidence type="ECO:0000256" key="1">
    <source>
        <dbReference type="SAM" id="MobiDB-lite"/>
    </source>
</evidence>
<organism evidence="2 3">
    <name type="scientific">Glomus cerebriforme</name>
    <dbReference type="NCBI Taxonomy" id="658196"/>
    <lineage>
        <taxon>Eukaryota</taxon>
        <taxon>Fungi</taxon>
        <taxon>Fungi incertae sedis</taxon>
        <taxon>Mucoromycota</taxon>
        <taxon>Glomeromycotina</taxon>
        <taxon>Glomeromycetes</taxon>
        <taxon>Glomerales</taxon>
        <taxon>Glomeraceae</taxon>
        <taxon>Glomus</taxon>
    </lineage>
</organism>
<feature type="region of interest" description="Disordered" evidence="1">
    <location>
        <begin position="1"/>
        <end position="60"/>
    </location>
</feature>
<comment type="caution">
    <text evidence="2">The sequence shown here is derived from an EMBL/GenBank/DDBJ whole genome shotgun (WGS) entry which is preliminary data.</text>
</comment>
<accession>A0A397TMB3</accession>
<evidence type="ECO:0000313" key="3">
    <source>
        <dbReference type="Proteomes" id="UP000265703"/>
    </source>
</evidence>
<gene>
    <name evidence="2" type="ORF">C1645_731118</name>
</gene>